<gene>
    <name evidence="3" type="ORF">DSCO28_71180</name>
</gene>
<evidence type="ECO:0000256" key="2">
    <source>
        <dbReference type="SAM" id="SignalP"/>
    </source>
</evidence>
<dbReference type="RefSeq" id="WP_155325815.1">
    <property type="nucleotide sequence ID" value="NZ_AP021876.1"/>
</dbReference>
<dbReference type="NCBIfam" id="TIGR02595">
    <property type="entry name" value="PEP_CTERM"/>
    <property type="match status" value="1"/>
</dbReference>
<organism evidence="3 4">
    <name type="scientific">Desulfosarcina ovata subsp. sediminis</name>
    <dbReference type="NCBI Taxonomy" id="885957"/>
    <lineage>
        <taxon>Bacteria</taxon>
        <taxon>Pseudomonadati</taxon>
        <taxon>Thermodesulfobacteriota</taxon>
        <taxon>Desulfobacteria</taxon>
        <taxon>Desulfobacterales</taxon>
        <taxon>Desulfosarcinaceae</taxon>
        <taxon>Desulfosarcina</taxon>
    </lineage>
</organism>
<dbReference type="KEGG" id="dov:DSCO28_71180"/>
<keyword evidence="1" id="KW-0472">Membrane</keyword>
<feature type="transmembrane region" description="Helical" evidence="1">
    <location>
        <begin position="146"/>
        <end position="169"/>
    </location>
</feature>
<dbReference type="Proteomes" id="UP000425960">
    <property type="component" value="Chromosome"/>
</dbReference>
<evidence type="ECO:0000313" key="4">
    <source>
        <dbReference type="Proteomes" id="UP000425960"/>
    </source>
</evidence>
<reference evidence="3 4" key="1">
    <citation type="submission" date="2019-11" db="EMBL/GenBank/DDBJ databases">
        <title>Comparative genomics of hydrocarbon-degrading Desulfosarcina strains.</title>
        <authorList>
            <person name="Watanabe M."/>
            <person name="Kojima H."/>
            <person name="Fukui M."/>
        </authorList>
    </citation>
    <scope>NUCLEOTIDE SEQUENCE [LARGE SCALE GENOMIC DNA]</scope>
    <source>
        <strain evidence="3 4">28bB2T</strain>
    </source>
</reference>
<evidence type="ECO:0000313" key="3">
    <source>
        <dbReference type="EMBL" id="BBO86552.1"/>
    </source>
</evidence>
<feature type="chain" id="PRO_5024280512" description="PEP-CTERM protein-sorting domain-containing protein" evidence="2">
    <location>
        <begin position="23"/>
        <end position="175"/>
    </location>
</feature>
<protein>
    <recommendedName>
        <fullName evidence="5">PEP-CTERM protein-sorting domain-containing protein</fullName>
    </recommendedName>
</protein>
<proteinExistence type="predicted"/>
<keyword evidence="2" id="KW-0732">Signal</keyword>
<evidence type="ECO:0008006" key="5">
    <source>
        <dbReference type="Google" id="ProtNLM"/>
    </source>
</evidence>
<keyword evidence="1" id="KW-0812">Transmembrane</keyword>
<dbReference type="EMBL" id="AP021876">
    <property type="protein sequence ID" value="BBO86552.1"/>
    <property type="molecule type" value="Genomic_DNA"/>
</dbReference>
<feature type="signal peptide" evidence="2">
    <location>
        <begin position="1"/>
        <end position="22"/>
    </location>
</feature>
<dbReference type="AlphaFoldDB" id="A0A5K8A1Y1"/>
<dbReference type="InterPro" id="IPR013424">
    <property type="entry name" value="Ice-binding_C"/>
</dbReference>
<keyword evidence="1" id="KW-1133">Transmembrane helix</keyword>
<evidence type="ECO:0000256" key="1">
    <source>
        <dbReference type="SAM" id="Phobius"/>
    </source>
</evidence>
<sequence>MKTVKLVIAVLSMLFLATSAYAYTWSDVDLEGIYGTGENEALVVVDFSGDDDDSFAWKVCFDSATYRTILDVISSNDSDFTLNSDAFVTWIAYTDEAGNEYYGSGNWFSYFSSNDLGETWSGWHMSVADGEAVGWSRTGSAPVTPLASAVPVPGAVWLLGSGVMILAGLRRKRQA</sequence>
<accession>A0A5K8A1Y1</accession>
<name>A0A5K8A1Y1_9BACT</name>